<dbReference type="KEGG" id="aiq:Azoinq_08850"/>
<evidence type="ECO:0000313" key="4">
    <source>
        <dbReference type="Proteomes" id="UP000683428"/>
    </source>
</evidence>
<feature type="region of interest" description="Disordered" evidence="1">
    <location>
        <begin position="26"/>
        <end position="58"/>
    </location>
</feature>
<dbReference type="Proteomes" id="UP000683428">
    <property type="component" value="Chromosome"/>
</dbReference>
<proteinExistence type="predicted"/>
<sequence>MRRLLSLLAFACLATPLFALSAQAADAKPLPADPPPPPAMAPVDDSAEPQVTIKQRENDTVEEYRVNGKLYMVKVIPTHGTPYFLVDEQGTGNFVRKESNDSGVRVPMWVIGTF</sequence>
<feature type="signal peptide" evidence="2">
    <location>
        <begin position="1"/>
        <end position="24"/>
    </location>
</feature>
<gene>
    <name evidence="3" type="ORF">Azoinq_08850</name>
</gene>
<organism evidence="3 4">
    <name type="scientific">Azospira inquinata</name>
    <dbReference type="NCBI Taxonomy" id="2785627"/>
    <lineage>
        <taxon>Bacteria</taxon>
        <taxon>Pseudomonadati</taxon>
        <taxon>Pseudomonadota</taxon>
        <taxon>Betaproteobacteria</taxon>
        <taxon>Rhodocyclales</taxon>
        <taxon>Rhodocyclaceae</taxon>
        <taxon>Azospira</taxon>
    </lineage>
</organism>
<dbReference type="AlphaFoldDB" id="A0A975SKF9"/>
<evidence type="ECO:0000256" key="2">
    <source>
        <dbReference type="SAM" id="SignalP"/>
    </source>
</evidence>
<evidence type="ECO:0000256" key="1">
    <source>
        <dbReference type="SAM" id="MobiDB-lite"/>
    </source>
</evidence>
<feature type="compositionally biased region" description="Pro residues" evidence="1">
    <location>
        <begin position="31"/>
        <end position="40"/>
    </location>
</feature>
<feature type="chain" id="PRO_5037353069" evidence="2">
    <location>
        <begin position="25"/>
        <end position="114"/>
    </location>
</feature>
<dbReference type="InterPro" id="IPR021357">
    <property type="entry name" value="DUF2782"/>
</dbReference>
<evidence type="ECO:0000313" key="3">
    <source>
        <dbReference type="EMBL" id="QWT47983.1"/>
    </source>
</evidence>
<accession>A0A975SKF9</accession>
<dbReference type="Pfam" id="PF11191">
    <property type="entry name" value="DUF2782"/>
    <property type="match status" value="1"/>
</dbReference>
<dbReference type="EMBL" id="CP064782">
    <property type="protein sequence ID" value="QWT47983.1"/>
    <property type="molecule type" value="Genomic_DNA"/>
</dbReference>
<keyword evidence="2" id="KW-0732">Signal</keyword>
<name>A0A975SKF9_9RHOO</name>
<dbReference type="RefSeq" id="WP_216129898.1">
    <property type="nucleotide sequence ID" value="NZ_CP064782.1"/>
</dbReference>
<protein>
    <submittedName>
        <fullName evidence="3">DUF2782 domain-containing protein</fullName>
    </submittedName>
</protein>
<reference evidence="3" key="1">
    <citation type="submission" date="2020-11" db="EMBL/GenBank/DDBJ databases">
        <title>Azospira inquinata sp. nov.</title>
        <authorList>
            <person name="Moe W.M."/>
            <person name="Mikes M.C."/>
        </authorList>
    </citation>
    <scope>NUCLEOTIDE SEQUENCE</scope>
    <source>
        <strain evidence="3">Azo-3</strain>
    </source>
</reference>
<keyword evidence="4" id="KW-1185">Reference proteome</keyword>